<dbReference type="Pfam" id="PF13573">
    <property type="entry name" value="SprB"/>
    <property type="match status" value="5"/>
</dbReference>
<dbReference type="Gene3D" id="2.40.10.10">
    <property type="entry name" value="Trypsin-like serine proteases"/>
    <property type="match status" value="1"/>
</dbReference>
<dbReference type="RefSeq" id="WP_224530347.1">
    <property type="nucleotide sequence ID" value="NZ_JAIUJR010000009.1"/>
</dbReference>
<organism evidence="1 2">
    <name type="scientific">Winogradskyella alexanderae</name>
    <dbReference type="NCBI Taxonomy" id="2877123"/>
    <lineage>
        <taxon>Bacteria</taxon>
        <taxon>Pseudomonadati</taxon>
        <taxon>Bacteroidota</taxon>
        <taxon>Flavobacteriia</taxon>
        <taxon>Flavobacteriales</taxon>
        <taxon>Flavobacteriaceae</taxon>
        <taxon>Winogradskyella</taxon>
    </lineage>
</organism>
<dbReference type="Pfam" id="PF17963">
    <property type="entry name" value="Big_9"/>
    <property type="match status" value="1"/>
</dbReference>
<keyword evidence="2" id="KW-1185">Reference proteome</keyword>
<reference evidence="2" key="1">
    <citation type="submission" date="2023-07" db="EMBL/GenBank/DDBJ databases">
        <authorList>
            <person name="Yue Y."/>
        </authorList>
    </citation>
    <scope>NUCLEOTIDE SEQUENCE [LARGE SCALE GENOMIC DNA]</scope>
    <source>
        <strain evidence="2">D23</strain>
    </source>
</reference>
<evidence type="ECO:0000313" key="2">
    <source>
        <dbReference type="Proteomes" id="UP001198901"/>
    </source>
</evidence>
<evidence type="ECO:0008006" key="3">
    <source>
        <dbReference type="Google" id="ProtNLM"/>
    </source>
</evidence>
<accession>A0ABS7XWP5</accession>
<evidence type="ECO:0000313" key="1">
    <source>
        <dbReference type="EMBL" id="MCA0133431.1"/>
    </source>
</evidence>
<dbReference type="Gene3D" id="2.60.40.740">
    <property type="match status" value="2"/>
</dbReference>
<name>A0ABS7XWP5_9FLAO</name>
<sequence>MKNKYNCISVPGRLRKHFILMLLFLIPLYGLAQVVGQQEPSIRTGVTFQWSDIQDTNGNGDINDTENNRAATIQSITVNGGVYNTFAVPSGYQLTRLGPGGHNPNAIILNSQNAVPPFTAGAFSGELIGTSATATPNINDSTPWDDRALAAFQSRNLNFFFGSNGNGRNICLDFDAVNGTNGVPETDAQKQTLFYDPAIPSNAGGIIAITERGGNNCFYVRLHGTLPGQTTETVLGDTFVRTDGNLTGGDGPNPPSAGSDYWESDREISNGQSIAIALYELNRIAPTGSMITKIEFISATNDDGDGKFFILQKYASDQQEFNCIDGTFNGDLNEKNNVPPGSTYSIVSGPTPAGQSFTFNPDGTYTYEPSPGFAGDVTFEFQVCLPAPNNSVCDTAEVTLSYVELPDDPTFTISCSGSPNEFNITVTGPLGAEYEYTIDGGTNYQDSPIFSGLPPGSYVLIVRNKLVGCETPYTSNPIIVETLNFESVVTDVLCRTEATGDIDITVIGGQAPFNFSWNNGATTEDLTDVIAGNYSLTITDANGCSITGNFTIAQPSQQLSSSRNIVNVACNGENTGSIDLSVTGGTAPYTFAWSNGETTEDISNLIAGTYNVTVTDANGCTTTNSAEVTEPDAVPCQIIVENCPPTIDIACSNDDLGTPVFWQPPTFKYQCCTSVPGDDYSFNMEFDLPESSFGTNCWEFNFAQRVGSDNLRLFQSTGVGSRYDDSYLIAPTQYFVFENGDTDINIELIDVTATVNWTIELLDPDTNAVIYTDSVNGITTDGNQTIIIPDTVPNGAYKLKLNFDSPDANGGDTIEIDSIYYDASLIDASCIGGINFTVTSNYNPGDLFPDGSTAVIYTATYTYPDGSTEQLTCDFVAEVFDITLTESTSSKEDVSCNGESDGSLTISATGGTEPYTYSLDNIDFSNTTGTFNNLSAGNYTVYVRDDNSCTDTIEVTVSEPDVLTSSINSTTEVLCFGEATGAIDLEVQGGTAPYTYSWSNGSTDQDLSGLTAGTYDVTITDANDCTTTNQVIITEPSVALTAYSSGITNADCIGNNSGSFTINASGGTSPYQYSIDNGTTNQSSGLFENLSANNYDILVTDANDCTFNLSVTVENDDTETPQISVPGNITFEGCDTSDITSSNSVFNFNDSGSGDVQSEFSSNPSYNASDDFNIQSITYIDVVTSTDNCPITVLRTFTITDNCSNTATATQTITVQDTTDPTIDTVASDSTVECDGAGNTADLNTWLANNGGAVASD</sequence>
<comment type="caution">
    <text evidence="1">The sequence shown here is derived from an EMBL/GenBank/DDBJ whole genome shotgun (WGS) entry which is preliminary data.</text>
</comment>
<feature type="non-terminal residue" evidence="1">
    <location>
        <position position="1257"/>
    </location>
</feature>
<protein>
    <recommendedName>
        <fullName evidence="3">SprB-like repeat protein</fullName>
    </recommendedName>
</protein>
<gene>
    <name evidence="1" type="ORF">LBU54_12615</name>
</gene>
<proteinExistence type="predicted"/>
<dbReference type="InterPro" id="IPR043504">
    <property type="entry name" value="Peptidase_S1_PA_chymotrypsin"/>
</dbReference>
<dbReference type="Proteomes" id="UP001198901">
    <property type="component" value="Unassembled WGS sequence"/>
</dbReference>
<dbReference type="EMBL" id="JAIUJR010000009">
    <property type="protein sequence ID" value="MCA0133431.1"/>
    <property type="molecule type" value="Genomic_DNA"/>
</dbReference>
<dbReference type="InterPro" id="IPR025667">
    <property type="entry name" value="SprB_repeat"/>
</dbReference>